<name>A0ABQ6NBE0_9STRA</name>
<keyword evidence="2" id="KW-1185">Reference proteome</keyword>
<reference evidence="1 2" key="1">
    <citation type="journal article" date="2023" name="Commun. Biol.">
        <title>Genome analysis of Parmales, the sister group of diatoms, reveals the evolutionary specialization of diatoms from phago-mixotrophs to photoautotrophs.</title>
        <authorList>
            <person name="Ban H."/>
            <person name="Sato S."/>
            <person name="Yoshikawa S."/>
            <person name="Yamada K."/>
            <person name="Nakamura Y."/>
            <person name="Ichinomiya M."/>
            <person name="Sato N."/>
            <person name="Blanc-Mathieu R."/>
            <person name="Endo H."/>
            <person name="Kuwata A."/>
            <person name="Ogata H."/>
        </authorList>
    </citation>
    <scope>NUCLEOTIDE SEQUENCE [LARGE SCALE GENOMIC DNA]</scope>
</reference>
<accession>A0ABQ6NBE0</accession>
<comment type="caution">
    <text evidence="1">The sequence shown here is derived from an EMBL/GenBank/DDBJ whole genome shotgun (WGS) entry which is preliminary data.</text>
</comment>
<evidence type="ECO:0000313" key="2">
    <source>
        <dbReference type="Proteomes" id="UP001165060"/>
    </source>
</evidence>
<proteinExistence type="predicted"/>
<dbReference type="EMBL" id="BRYB01006252">
    <property type="protein sequence ID" value="GMI53338.1"/>
    <property type="molecule type" value="Genomic_DNA"/>
</dbReference>
<protein>
    <submittedName>
        <fullName evidence="1">Uncharacterized protein</fullName>
    </submittedName>
</protein>
<organism evidence="1 2">
    <name type="scientific">Tetraparma gracilis</name>
    <dbReference type="NCBI Taxonomy" id="2962635"/>
    <lineage>
        <taxon>Eukaryota</taxon>
        <taxon>Sar</taxon>
        <taxon>Stramenopiles</taxon>
        <taxon>Ochrophyta</taxon>
        <taxon>Bolidophyceae</taxon>
        <taxon>Parmales</taxon>
        <taxon>Triparmaceae</taxon>
        <taxon>Tetraparma</taxon>
    </lineage>
</organism>
<dbReference type="Proteomes" id="UP001165060">
    <property type="component" value="Unassembled WGS sequence"/>
</dbReference>
<gene>
    <name evidence="1" type="ORF">TeGR_g15235</name>
</gene>
<evidence type="ECO:0000313" key="1">
    <source>
        <dbReference type="EMBL" id="GMI53338.1"/>
    </source>
</evidence>
<sequence length="109" mass="12130">MVDKQARVFITHPIPHYLAHFPLWRFHATFWQAREHQPRVAPQHFLSLQRTKHTSHSPCLSEFGEGPGQLLSTLPGASGPAGFTLLGQMAMTCDDPAVYPRAKAMARAA</sequence>